<accession>A0A382ZWL3</accession>
<name>A0A382ZWL3_9ZZZZ</name>
<proteinExistence type="predicted"/>
<sequence>YQLGIVFIIISVVLFIVSITI</sequence>
<dbReference type="AlphaFoldDB" id="A0A382ZWL3"/>
<gene>
    <name evidence="1" type="ORF">METZ01_LOCUS452229</name>
</gene>
<feature type="non-terminal residue" evidence="1">
    <location>
        <position position="1"/>
    </location>
</feature>
<organism evidence="1">
    <name type="scientific">marine metagenome</name>
    <dbReference type="NCBI Taxonomy" id="408172"/>
    <lineage>
        <taxon>unclassified sequences</taxon>
        <taxon>metagenomes</taxon>
        <taxon>ecological metagenomes</taxon>
    </lineage>
</organism>
<evidence type="ECO:0000313" key="1">
    <source>
        <dbReference type="EMBL" id="SVD99375.1"/>
    </source>
</evidence>
<protein>
    <submittedName>
        <fullName evidence="1">Uncharacterized protein</fullName>
    </submittedName>
</protein>
<reference evidence="1" key="1">
    <citation type="submission" date="2018-05" db="EMBL/GenBank/DDBJ databases">
        <authorList>
            <person name="Lanie J.A."/>
            <person name="Ng W.-L."/>
            <person name="Kazmierczak K.M."/>
            <person name="Andrzejewski T.M."/>
            <person name="Davidsen T.M."/>
            <person name="Wayne K.J."/>
            <person name="Tettelin H."/>
            <person name="Glass J.I."/>
            <person name="Rusch D."/>
            <person name="Podicherti R."/>
            <person name="Tsui H.-C.T."/>
            <person name="Winkler M.E."/>
        </authorList>
    </citation>
    <scope>NUCLEOTIDE SEQUENCE</scope>
</reference>
<dbReference type="EMBL" id="UINC01186917">
    <property type="protein sequence ID" value="SVD99375.1"/>
    <property type="molecule type" value="Genomic_DNA"/>
</dbReference>